<dbReference type="Proteomes" id="UP000825890">
    <property type="component" value="Unassembled WGS sequence"/>
</dbReference>
<dbReference type="GeneID" id="68288306"/>
<protein>
    <submittedName>
        <fullName evidence="3">Uncharacterized protein</fullName>
    </submittedName>
</protein>
<feature type="compositionally biased region" description="Basic residues" evidence="2">
    <location>
        <begin position="1043"/>
        <end position="1052"/>
    </location>
</feature>
<feature type="compositionally biased region" description="Low complexity" evidence="2">
    <location>
        <begin position="296"/>
        <end position="306"/>
    </location>
</feature>
<comment type="caution">
    <text evidence="3">The sequence shown here is derived from an EMBL/GenBank/DDBJ whole genome shotgun (WGS) entry which is preliminary data.</text>
</comment>
<evidence type="ECO:0000256" key="2">
    <source>
        <dbReference type="SAM" id="MobiDB-lite"/>
    </source>
</evidence>
<feature type="compositionally biased region" description="Polar residues" evidence="2">
    <location>
        <begin position="8"/>
        <end position="17"/>
    </location>
</feature>
<evidence type="ECO:0000313" key="3">
    <source>
        <dbReference type="EMBL" id="GIZ39344.1"/>
    </source>
</evidence>
<dbReference type="Gene3D" id="1.10.287.1490">
    <property type="match status" value="2"/>
</dbReference>
<dbReference type="SUPFAM" id="SSF90257">
    <property type="entry name" value="Myosin rod fragments"/>
    <property type="match status" value="1"/>
</dbReference>
<feature type="region of interest" description="Disordered" evidence="2">
    <location>
        <begin position="1030"/>
        <end position="1068"/>
    </location>
</feature>
<sequence>MAPKRTRAQASSQPAEQRQTRAAGRKRRASDVSEPMSERPSSSHSINTPSMASTPAKKRKKIRAAASVEPEMIVEEEEEEVENVLTGPTNDAASSDAVETVTETTRRVVKEVQFPAGRQSQTVALNDDDEGDRTTAFHITPHPRKMSIKRRITVSPADNDEGEKRQKITSTRHSLPAALLQNGEHYYTVDQHNMAPLSAVLSERIQHRLQIHKKRDARIKDLEAQRPLLEGDDLETLDAELIELREEQKHTFDTLNAHDEDEELDPDMLVLESQQEFAYNEAPHDSTMLDSSQVKLRQSLSQSTSQRNKEQDWETERESFRSAIVTLSNQANDARTKLQILEIELRALGFGDHDDTRSILISIRESFMAVREGLEAVLPGSVPEDASNGDLLEILLADVQELAARLRTQDKELFEKSNLAASLGSQVDRLLDHLAEAKIENERLLELQSELEQQKLGNEEENLDLKAEMDQIADERDALDDELEAAQKRVKEYEVTYAELTSTIEKLGASLTKYQTEEQRLTDLITRMEEEHATNVLSMKTEHEETVSGLEAQIEEQNQLREEAENLAADRQTMITGLEEQKLAVEEERNLLQEELEAMTKQRDAERDAREDAEMDVRERNVEVENLEERVDRLEEQLGDLNEQINDLRELNESERKDREAVEAELGTAQEEIAELTTKLQESGAQANELRQKLWQVQQTNEKEVKELKQLASERDQQYQADIKEEVERRELVEGDLQDREDVIEDLKAQLADLEKQMAETLAERDERILSLEQEAADKTAEIEELSADLKTTQNLYEAQVALNKDDREEFERSIAALQDTIATHEDQIATLQQDTVDESALHASEIEDRNSRIAQLNHEVAELTNQIGELKADKASLERRVEEEAEQMLQVQAEMGDEIDSLKAVVADKQAKIAVVEQKAVEADERWQDVLQAREEDIRLLQEQTEISEETITTLTTQNESLRHKFAEYVRRTTAKMRTLRDENDRAHARINEQAEETMKDGDAQMLELEAMDTVSALVTKTTTRTTVNGRASVEPASSHSKLGRLRKKRVKDSGIGMDENESLLSA</sequence>
<reference evidence="3 4" key="1">
    <citation type="submission" date="2021-01" db="EMBL/GenBank/DDBJ databases">
        <title>Cercospora kikuchii MAFF 305040 whole genome shotgun sequence.</title>
        <authorList>
            <person name="Kashiwa T."/>
            <person name="Suzuki T."/>
        </authorList>
    </citation>
    <scope>NUCLEOTIDE SEQUENCE [LARGE SCALE GENOMIC DNA]</scope>
    <source>
        <strain evidence="3 4">MAFF 305040</strain>
    </source>
</reference>
<evidence type="ECO:0000256" key="1">
    <source>
        <dbReference type="SAM" id="Coils"/>
    </source>
</evidence>
<feature type="coiled-coil region" evidence="1">
    <location>
        <begin position="392"/>
        <end position="927"/>
    </location>
</feature>
<accession>A0A9P3FE20</accession>
<dbReference type="EMBL" id="BOLY01000002">
    <property type="protein sequence ID" value="GIZ39344.1"/>
    <property type="molecule type" value="Genomic_DNA"/>
</dbReference>
<dbReference type="AlphaFoldDB" id="A0A9P3FE20"/>
<evidence type="ECO:0000313" key="4">
    <source>
        <dbReference type="Proteomes" id="UP000825890"/>
    </source>
</evidence>
<feature type="compositionally biased region" description="Acidic residues" evidence="2">
    <location>
        <begin position="72"/>
        <end position="82"/>
    </location>
</feature>
<feature type="region of interest" description="Disordered" evidence="2">
    <location>
        <begin position="1"/>
        <end position="97"/>
    </location>
</feature>
<keyword evidence="1" id="KW-0175">Coiled coil</keyword>
<name>A0A9P3FE20_9PEZI</name>
<keyword evidence="4" id="KW-1185">Reference proteome</keyword>
<feature type="coiled-coil region" evidence="1">
    <location>
        <begin position="971"/>
        <end position="1013"/>
    </location>
</feature>
<proteinExistence type="predicted"/>
<dbReference type="OrthoDB" id="3532430at2759"/>
<feature type="compositionally biased region" description="Polar residues" evidence="2">
    <location>
        <begin position="39"/>
        <end position="53"/>
    </location>
</feature>
<feature type="region of interest" description="Disordered" evidence="2">
    <location>
        <begin position="285"/>
        <end position="315"/>
    </location>
</feature>
<gene>
    <name evidence="3" type="ORF">CKM354_000273100</name>
</gene>
<dbReference type="RefSeq" id="XP_044653831.1">
    <property type="nucleotide sequence ID" value="XM_044797896.1"/>
</dbReference>
<organism evidence="3 4">
    <name type="scientific">Cercospora kikuchii</name>
    <dbReference type="NCBI Taxonomy" id="84275"/>
    <lineage>
        <taxon>Eukaryota</taxon>
        <taxon>Fungi</taxon>
        <taxon>Dikarya</taxon>
        <taxon>Ascomycota</taxon>
        <taxon>Pezizomycotina</taxon>
        <taxon>Dothideomycetes</taxon>
        <taxon>Dothideomycetidae</taxon>
        <taxon>Mycosphaerellales</taxon>
        <taxon>Mycosphaerellaceae</taxon>
        <taxon>Cercospora</taxon>
    </lineage>
</organism>